<evidence type="ECO:0000256" key="2">
    <source>
        <dbReference type="SAM" id="MobiDB-lite"/>
    </source>
</evidence>
<feature type="compositionally biased region" description="Polar residues" evidence="2">
    <location>
        <begin position="1"/>
        <end position="12"/>
    </location>
</feature>
<gene>
    <name evidence="3" type="ORF">ParKJ_36900</name>
</gene>
<dbReference type="RefSeq" id="WP_315697461.1">
    <property type="nucleotide sequence ID" value="NZ_JANSLM010000021.1"/>
</dbReference>
<proteinExistence type="predicted"/>
<feature type="region of interest" description="Disordered" evidence="2">
    <location>
        <begin position="1"/>
        <end position="32"/>
    </location>
</feature>
<evidence type="ECO:0000256" key="1">
    <source>
        <dbReference type="SAM" id="Coils"/>
    </source>
</evidence>
<evidence type="ECO:0000313" key="4">
    <source>
        <dbReference type="Proteomes" id="UP001246473"/>
    </source>
</evidence>
<reference evidence="3" key="1">
    <citation type="submission" date="2022-08" db="EMBL/GenBank/DDBJ databases">
        <authorList>
            <person name="Kim S.-J."/>
        </authorList>
    </citation>
    <scope>NUCLEOTIDE SEQUENCE</scope>
    <source>
        <strain evidence="3">KJ</strain>
    </source>
</reference>
<feature type="coiled-coil region" evidence="1">
    <location>
        <begin position="209"/>
        <end position="355"/>
    </location>
</feature>
<protein>
    <recommendedName>
        <fullName evidence="5">Chromosome partition protein Smc</fullName>
    </recommendedName>
</protein>
<evidence type="ECO:0000313" key="3">
    <source>
        <dbReference type="EMBL" id="MDT8843021.1"/>
    </source>
</evidence>
<evidence type="ECO:0008006" key="5">
    <source>
        <dbReference type="Google" id="ProtNLM"/>
    </source>
</evidence>
<organism evidence="3 4">
    <name type="scientific">Paraburkholderia fungorum</name>
    <dbReference type="NCBI Taxonomy" id="134537"/>
    <lineage>
        <taxon>Bacteria</taxon>
        <taxon>Pseudomonadati</taxon>
        <taxon>Pseudomonadota</taxon>
        <taxon>Betaproteobacteria</taxon>
        <taxon>Burkholderiales</taxon>
        <taxon>Burkholderiaceae</taxon>
        <taxon>Paraburkholderia</taxon>
    </lineage>
</organism>
<keyword evidence="1" id="KW-0175">Coiled coil</keyword>
<dbReference type="Proteomes" id="UP001246473">
    <property type="component" value="Unassembled WGS sequence"/>
</dbReference>
<name>A0AAP5QGE4_9BURK</name>
<dbReference type="AlphaFoldDB" id="A0AAP5QGE4"/>
<sequence>MSHPQALQNTNEPDFDPTLAEGDDKGADQSAVRSTPLAFAHVPDESEISQTVRQFFGNEVPESLRAIIASESNEIAHSTRKILEEHMRIGGILFNLRSRIEGHFVASQGDTRHVRNKAAQLFYRYVEKAFRKKQDTVKVYIRSYLRFSTNAGAVEMLTITDMQLLVSQDDEVIDAVIEAKKENPDLSRREVKKIIESYRTKLAEKDASLEVVKSQLSDVVGQLDDARNENQYLTEETKQLRLQIEQDKEKSKKTMVDLDGANRSVSTMHTEISRLERERDTLTRQLAEAATRVQTKEVIVSGPPENIKQLQEAADSLMNQVKEATSQMESLQAEVALLEERRKQQLAEIESKEAVERHIRELMNDFGSFMQKYKTTQLLVTAGGSVAPFANLFAAFADHVGSFHQELLAAANAA</sequence>
<dbReference type="Gene3D" id="1.10.287.1490">
    <property type="match status" value="1"/>
</dbReference>
<comment type="caution">
    <text evidence="3">The sequence shown here is derived from an EMBL/GenBank/DDBJ whole genome shotgun (WGS) entry which is preliminary data.</text>
</comment>
<dbReference type="EMBL" id="JANSLM010000021">
    <property type="protein sequence ID" value="MDT8843021.1"/>
    <property type="molecule type" value="Genomic_DNA"/>
</dbReference>
<accession>A0AAP5QGE4</accession>